<dbReference type="Proteomes" id="UP000561066">
    <property type="component" value="Unassembled WGS sequence"/>
</dbReference>
<reference evidence="1 2" key="1">
    <citation type="submission" date="2020-04" db="EMBL/GenBank/DDBJ databases">
        <title>Description of novel Gluconacetobacter.</title>
        <authorList>
            <person name="Sombolestani A."/>
        </authorList>
    </citation>
    <scope>NUCLEOTIDE SEQUENCE [LARGE SCALE GENOMIC DNA]</scope>
    <source>
        <strain evidence="1 2">LMG 21312</strain>
    </source>
</reference>
<gene>
    <name evidence="1" type="ORF">HLH21_14025</name>
</gene>
<keyword evidence="2" id="KW-1185">Reference proteome</keyword>
<evidence type="ECO:0000313" key="2">
    <source>
        <dbReference type="Proteomes" id="UP000561066"/>
    </source>
</evidence>
<dbReference type="AlphaFoldDB" id="A0A7W4J989"/>
<protein>
    <submittedName>
        <fullName evidence="1">Uncharacterized protein</fullName>
    </submittedName>
</protein>
<organism evidence="1 2">
    <name type="scientific">Gluconacetobacter johannae</name>
    <dbReference type="NCBI Taxonomy" id="112140"/>
    <lineage>
        <taxon>Bacteria</taxon>
        <taxon>Pseudomonadati</taxon>
        <taxon>Pseudomonadota</taxon>
        <taxon>Alphaproteobacteria</taxon>
        <taxon>Acetobacterales</taxon>
        <taxon>Acetobacteraceae</taxon>
        <taxon>Gluconacetobacter</taxon>
    </lineage>
</organism>
<sequence length="859" mass="94918">MADGSYRDCFAAAIKAAGRELSEDELHDLFTAAQNRIDRLVREGMAPRDAATEAARQLGHEWNLAAIVERRNKVINLRIRRGLVAAVGEGEEAQRVRAILTGVEGNKRGLADSVDARMHQSEAAIISTLEADLKQAGVLDALLDRSHDFDRDIGRELWRLEDPAAGKPTGNEAAAKIAKILHTYQEKIRLRLNKAGAWIGKQAHYVTRQSHDMWKIAAATAEEWVSFIRPLLDERTFDGVEGDRDAWLREIYNALRTGIHENTTGASGPAGPKGAGAMAKRLSHGRVLHFKDADSWMTYNERFGRGHIADSIFRGLMHGARNAALMEQFGTNPEAMYRDWMDRLIARANKRGDAEAVKRLQGQWNDRIFDTITGKANQPADVTLAKVGSMARLVNQVRMLGGVLFSSIGDLGVNSAMLRHNGVPVLERYEGMVRGLLPTASKERAYAATMLGAAHDSLLGDVVSRFRSEDDRLGRMSAQVSRFHRWTGLTYWTDAMRRSCALMLSHNLARQAGKAFGSLPQRLQITLRRYGIEEAEWKALRKAKMFAADGRHYILPAHLTDLPGEAVAHLGGEPEATKADLQRKLQTYIIDQVREGMTEGTAGTRTMANWGTQSGTVAGEMVRLMMQFKSYAFTYMSRTMKRELMRMGPGNETGDFRGFQRAVMAGADVPGLAWLIATTTALGYVSMSLKDLAKGRDPRVPETKSDFAKVVAASAVQGGGAGIFGDFLFGEANRFGGGPLTTLAGPTAGVLSDAVLLYQSIKDGYIHYGFTHKANQEAGSALLRFGINDVPWPAAIPQAALLNTFYAKSAMEYLVYYRLQEMMNPGYLRRYENRVRQENSQGFWLSPSWSPYRAAGLTQ</sequence>
<dbReference type="EMBL" id="JABEQH010000020">
    <property type="protein sequence ID" value="MBB2177024.1"/>
    <property type="molecule type" value="Genomic_DNA"/>
</dbReference>
<accession>A0A7W4J989</accession>
<comment type="caution">
    <text evidence="1">The sequence shown here is derived from an EMBL/GenBank/DDBJ whole genome shotgun (WGS) entry which is preliminary data.</text>
</comment>
<proteinExistence type="predicted"/>
<evidence type="ECO:0000313" key="1">
    <source>
        <dbReference type="EMBL" id="MBB2177024.1"/>
    </source>
</evidence>
<dbReference type="RefSeq" id="WP_182944368.1">
    <property type="nucleotide sequence ID" value="NZ_JABEQH010000020.1"/>
</dbReference>
<name>A0A7W4J989_9PROT</name>